<dbReference type="InterPro" id="IPR022683">
    <property type="entry name" value="Calpain_III"/>
</dbReference>
<name>A0A4C1Y705_EUMVA</name>
<organism evidence="5 6">
    <name type="scientific">Eumeta variegata</name>
    <name type="common">Bagworm moth</name>
    <name type="synonym">Eumeta japonica</name>
    <dbReference type="NCBI Taxonomy" id="151549"/>
    <lineage>
        <taxon>Eukaryota</taxon>
        <taxon>Metazoa</taxon>
        <taxon>Ecdysozoa</taxon>
        <taxon>Arthropoda</taxon>
        <taxon>Hexapoda</taxon>
        <taxon>Insecta</taxon>
        <taxon>Pterygota</taxon>
        <taxon>Neoptera</taxon>
        <taxon>Endopterygota</taxon>
        <taxon>Lepidoptera</taxon>
        <taxon>Glossata</taxon>
        <taxon>Ditrysia</taxon>
        <taxon>Tineoidea</taxon>
        <taxon>Psychidae</taxon>
        <taxon>Oiketicinae</taxon>
        <taxon>Eumeta</taxon>
    </lineage>
</organism>
<dbReference type="SUPFAM" id="SSF54001">
    <property type="entry name" value="Cysteine proteinases"/>
    <property type="match status" value="1"/>
</dbReference>
<keyword evidence="3" id="KW-0788">Thiol protease</keyword>
<dbReference type="EMBL" id="BGZK01001117">
    <property type="protein sequence ID" value="GBP71678.1"/>
    <property type="molecule type" value="Genomic_DNA"/>
</dbReference>
<protein>
    <submittedName>
        <fullName evidence="5">Calpain-7</fullName>
    </submittedName>
</protein>
<dbReference type="InterPro" id="IPR038765">
    <property type="entry name" value="Papain-like_cys_pep_sf"/>
</dbReference>
<keyword evidence="1" id="KW-0645">Protease</keyword>
<evidence type="ECO:0000313" key="5">
    <source>
        <dbReference type="EMBL" id="GBP71678.1"/>
    </source>
</evidence>
<keyword evidence="2" id="KW-0378">Hydrolase</keyword>
<accession>A0A4C1Y705</accession>
<dbReference type="SMART" id="SM00720">
    <property type="entry name" value="calpain_III"/>
    <property type="match status" value="1"/>
</dbReference>
<dbReference type="Gene3D" id="2.60.120.380">
    <property type="match status" value="2"/>
</dbReference>
<dbReference type="InterPro" id="IPR051297">
    <property type="entry name" value="PalB/RIM13"/>
</dbReference>
<dbReference type="PANTHER" id="PTHR46143">
    <property type="entry name" value="CALPAIN-7"/>
    <property type="match status" value="1"/>
</dbReference>
<dbReference type="InterPro" id="IPR036213">
    <property type="entry name" value="Calpain_III_sf"/>
</dbReference>
<dbReference type="PANTHER" id="PTHR46143:SF1">
    <property type="entry name" value="CALPAIN-7"/>
    <property type="match status" value="1"/>
</dbReference>
<gene>
    <name evidence="5" type="primary">Capn7</name>
    <name evidence="5" type="ORF">EVAR_8284_1</name>
</gene>
<dbReference type="STRING" id="151549.A0A4C1Y705"/>
<evidence type="ECO:0000256" key="2">
    <source>
        <dbReference type="ARBA" id="ARBA00022801"/>
    </source>
</evidence>
<proteinExistence type="predicted"/>
<dbReference type="AlphaFoldDB" id="A0A4C1Y705"/>
<evidence type="ECO:0000259" key="4">
    <source>
        <dbReference type="SMART" id="SM00720"/>
    </source>
</evidence>
<feature type="domain" description="Peptidase C2 calpain" evidence="4">
    <location>
        <begin position="193"/>
        <end position="319"/>
    </location>
</feature>
<sequence>MDTLHWTESLKRELNYDPLEAAKYDNGVFWIDYKSILEFFDVFYLNWNPELFKYTDCTHQSWAAGTGPVKDTYNVGDNPQFRLTAEGGPGGADVWLLLTRHITQIQDFRDNKEYITLLVYKNDGRRVYYPYDPPPYIDGVRINSPHYLCKIRVGAARERYTLIVSQYEKTSLIHYTLRVYGTCPVTLTKLETYPFTRTISGEWAGIKAGGCANHPTHVNNPRIHLDISDGRVPCKLVLQLKGPRQYQLGIDVRVVSLEDPNLTAPFVSESSGNYRSGFVVMELQDLPAGRYLLSVSTFYPRQEGPFILEATCTRNITLTHTN</sequence>
<reference evidence="5 6" key="1">
    <citation type="journal article" date="2019" name="Commun. Biol.">
        <title>The bagworm genome reveals a unique fibroin gene that provides high tensile strength.</title>
        <authorList>
            <person name="Kono N."/>
            <person name="Nakamura H."/>
            <person name="Ohtoshi R."/>
            <person name="Tomita M."/>
            <person name="Numata K."/>
            <person name="Arakawa K."/>
        </authorList>
    </citation>
    <scope>NUCLEOTIDE SEQUENCE [LARGE SCALE GENOMIC DNA]</scope>
</reference>
<evidence type="ECO:0000256" key="3">
    <source>
        <dbReference type="ARBA" id="ARBA00022807"/>
    </source>
</evidence>
<keyword evidence="6" id="KW-1185">Reference proteome</keyword>
<evidence type="ECO:0000256" key="1">
    <source>
        <dbReference type="ARBA" id="ARBA00022670"/>
    </source>
</evidence>
<dbReference type="SUPFAM" id="SSF49758">
    <property type="entry name" value="Calpain large subunit, middle domain (domain III)"/>
    <property type="match status" value="2"/>
</dbReference>
<dbReference type="OrthoDB" id="167576at2759"/>
<dbReference type="Pfam" id="PF01067">
    <property type="entry name" value="Calpain_III"/>
    <property type="match status" value="1"/>
</dbReference>
<comment type="caution">
    <text evidence="5">The sequence shown here is derived from an EMBL/GenBank/DDBJ whole genome shotgun (WGS) entry which is preliminary data.</text>
</comment>
<dbReference type="Proteomes" id="UP000299102">
    <property type="component" value="Unassembled WGS sequence"/>
</dbReference>
<evidence type="ECO:0000313" key="6">
    <source>
        <dbReference type="Proteomes" id="UP000299102"/>
    </source>
</evidence>
<dbReference type="GO" id="GO:0006508">
    <property type="term" value="P:proteolysis"/>
    <property type="evidence" value="ECO:0007669"/>
    <property type="project" value="UniProtKB-KW"/>
</dbReference>
<dbReference type="InterPro" id="IPR022682">
    <property type="entry name" value="Calpain_domain_III"/>
</dbReference>
<dbReference type="GO" id="GO:0004197">
    <property type="term" value="F:cysteine-type endopeptidase activity"/>
    <property type="evidence" value="ECO:0007669"/>
    <property type="project" value="TreeGrafter"/>
</dbReference>